<dbReference type="NCBIfam" id="NF008956">
    <property type="entry name" value="PRK12299.1"/>
    <property type="match status" value="1"/>
</dbReference>
<evidence type="ECO:0000259" key="9">
    <source>
        <dbReference type="PROSITE" id="PS51710"/>
    </source>
</evidence>
<evidence type="ECO:0000256" key="4">
    <source>
        <dbReference type="ARBA" id="ARBA00022741"/>
    </source>
</evidence>
<dbReference type="InterPro" id="IPR045086">
    <property type="entry name" value="OBG_GTPase"/>
</dbReference>
<evidence type="ECO:0000256" key="7">
    <source>
        <dbReference type="ARBA" id="ARBA00023134"/>
    </source>
</evidence>
<dbReference type="GO" id="GO:0003924">
    <property type="term" value="F:GTPase activity"/>
    <property type="evidence" value="ECO:0007669"/>
    <property type="project" value="UniProtKB-UniRule"/>
</dbReference>
<dbReference type="InterPro" id="IPR036726">
    <property type="entry name" value="GTP1_OBG_dom_sf"/>
</dbReference>
<dbReference type="Pfam" id="PF01018">
    <property type="entry name" value="GTP1_OBG"/>
    <property type="match status" value="1"/>
</dbReference>
<keyword evidence="7 8" id="KW-0342">GTP-binding</keyword>
<dbReference type="GO" id="GO:0043022">
    <property type="term" value="F:ribosome binding"/>
    <property type="evidence" value="ECO:0007669"/>
    <property type="project" value="UniProtKB-ARBA"/>
</dbReference>
<dbReference type="GO" id="GO:0005525">
    <property type="term" value="F:GTP binding"/>
    <property type="evidence" value="ECO:0007669"/>
    <property type="project" value="UniProtKB-UniRule"/>
</dbReference>
<dbReference type="PROSITE" id="PS51883">
    <property type="entry name" value="OBG"/>
    <property type="match status" value="1"/>
</dbReference>
<proteinExistence type="inferred from homology"/>
<feature type="binding site" evidence="8">
    <location>
        <begin position="191"/>
        <end position="195"/>
    </location>
    <ligand>
        <name>GTP</name>
        <dbReference type="ChEBI" id="CHEBI:37565"/>
    </ligand>
</feature>
<dbReference type="PROSITE" id="PS51710">
    <property type="entry name" value="G_OBG"/>
    <property type="match status" value="1"/>
</dbReference>
<keyword evidence="3 8" id="KW-0479">Metal-binding</keyword>
<dbReference type="InterPro" id="IPR014100">
    <property type="entry name" value="GTP-bd_Obg/CgtA"/>
</dbReference>
<dbReference type="InterPro" id="IPR027417">
    <property type="entry name" value="P-loop_NTPase"/>
</dbReference>
<evidence type="ECO:0000256" key="2">
    <source>
        <dbReference type="ARBA" id="ARBA00022490"/>
    </source>
</evidence>
<comment type="similarity">
    <text evidence="1 8">Belongs to the TRAFAC class OBG-HflX-like GTPase superfamily. OBG GTPase family.</text>
</comment>
<evidence type="ECO:0000256" key="3">
    <source>
        <dbReference type="ARBA" id="ARBA00022723"/>
    </source>
</evidence>
<dbReference type="PANTHER" id="PTHR11702:SF31">
    <property type="entry name" value="MITOCHONDRIAL RIBOSOME-ASSOCIATED GTPASE 2"/>
    <property type="match status" value="1"/>
</dbReference>
<sequence length="342" mass="37267">MKFVDSASIRVEAGKGGAGCLGFRREKYIPDGGPDGGDGGDGGHVYFQGQEGLNTLSEFRFNRLFRAKNGQPGQGQNKRGKSADHLTVEIPLGTKIYDLETDEMIGEMIDHEQKILVAKGGFHGMGNTRFKSSINRAPRKTTPGSMGEAREIGLEMSVMADIGLLGMPNAGKSSLIRQISSARPKVADYPFTTLHPSLGVVSYYDEHIVMADIPGLIEDASEGVGLGFEFLKHLSRAKALLHILDVMPADGSDPIKNFLTIENELAKYDQKLADKPRLLAINKMDLLPEDERAEVAAKIVKAIKYKGEVFYISALNGLGCKDLIEGMFKLTKGHPQKPQHNL</sequence>
<dbReference type="InterPro" id="IPR031167">
    <property type="entry name" value="G_OBG"/>
</dbReference>
<feature type="binding site" evidence="8">
    <location>
        <position position="193"/>
    </location>
    <ligand>
        <name>Mg(2+)</name>
        <dbReference type="ChEBI" id="CHEBI:18420"/>
    </ligand>
</feature>
<protein>
    <recommendedName>
        <fullName evidence="8">GTPase Obg</fullName>
        <ecNumber evidence="8">3.6.5.-</ecNumber>
    </recommendedName>
    <alternativeName>
        <fullName evidence="8">GTP-binding protein Obg</fullName>
    </alternativeName>
</protein>
<accession>A0AAU6PIE7</accession>
<evidence type="ECO:0000259" key="10">
    <source>
        <dbReference type="PROSITE" id="PS51883"/>
    </source>
</evidence>
<evidence type="ECO:0000256" key="1">
    <source>
        <dbReference type="ARBA" id="ARBA00007699"/>
    </source>
</evidence>
<feature type="binding site" evidence="8">
    <location>
        <begin position="212"/>
        <end position="215"/>
    </location>
    <ligand>
        <name>GTP</name>
        <dbReference type="ChEBI" id="CHEBI:37565"/>
    </ligand>
</feature>
<dbReference type="GO" id="GO:0005737">
    <property type="term" value="C:cytoplasm"/>
    <property type="evidence" value="ECO:0007669"/>
    <property type="project" value="UniProtKB-SubCell"/>
</dbReference>
<feature type="binding site" evidence="8">
    <location>
        <begin position="282"/>
        <end position="285"/>
    </location>
    <ligand>
        <name>GTP</name>
        <dbReference type="ChEBI" id="CHEBI:37565"/>
    </ligand>
</feature>
<dbReference type="PRINTS" id="PR00326">
    <property type="entry name" value="GTP1OBG"/>
</dbReference>
<comment type="cofactor">
    <cofactor evidence="8">
        <name>Mg(2+)</name>
        <dbReference type="ChEBI" id="CHEBI:18420"/>
    </cofactor>
</comment>
<keyword evidence="4 8" id="KW-0547">Nucleotide-binding</keyword>
<comment type="subunit">
    <text evidence="8">Monomer.</text>
</comment>
<gene>
    <name evidence="11" type="primary">cgtA</name>
    <name evidence="8" type="synonym">obg</name>
    <name evidence="11" type="ORF">Ctma_1529</name>
</gene>
<dbReference type="Gene3D" id="2.70.210.12">
    <property type="entry name" value="GTP1/OBG domain"/>
    <property type="match status" value="1"/>
</dbReference>
<dbReference type="NCBIfam" id="NF008955">
    <property type="entry name" value="PRK12297.1"/>
    <property type="match status" value="1"/>
</dbReference>
<evidence type="ECO:0000256" key="8">
    <source>
        <dbReference type="HAMAP-Rule" id="MF_01454"/>
    </source>
</evidence>
<dbReference type="EMBL" id="CP138327">
    <property type="protein sequence ID" value="WXU00797.1"/>
    <property type="molecule type" value="Genomic_DNA"/>
</dbReference>
<dbReference type="PIRSF" id="PIRSF002401">
    <property type="entry name" value="GTP_bd_Obg/CgtA"/>
    <property type="match status" value="1"/>
</dbReference>
<keyword evidence="5 8" id="KW-0378">Hydrolase</keyword>
<dbReference type="InterPro" id="IPR006169">
    <property type="entry name" value="GTP1_OBG_dom"/>
</dbReference>
<organism evidence="11">
    <name type="scientific">Catillopecten margaritatus gill symbiont</name>
    <dbReference type="NCBI Taxonomy" id="3083288"/>
    <lineage>
        <taxon>Bacteria</taxon>
        <taxon>Pseudomonadati</taxon>
        <taxon>Pseudomonadota</taxon>
        <taxon>Gammaproteobacteria</taxon>
        <taxon>sulfur-oxidizing symbionts</taxon>
    </lineage>
</organism>
<feature type="domain" description="OBG-type G" evidence="9">
    <location>
        <begin position="160"/>
        <end position="332"/>
    </location>
</feature>
<evidence type="ECO:0000256" key="6">
    <source>
        <dbReference type="ARBA" id="ARBA00022842"/>
    </source>
</evidence>
<dbReference type="SUPFAM" id="SSF82051">
    <property type="entry name" value="Obg GTP-binding protein N-terminal domain"/>
    <property type="match status" value="1"/>
</dbReference>
<dbReference type="GO" id="GO:0042254">
    <property type="term" value="P:ribosome biogenesis"/>
    <property type="evidence" value="ECO:0007669"/>
    <property type="project" value="UniProtKB-UniRule"/>
</dbReference>
<dbReference type="EC" id="3.6.5.-" evidence="8"/>
<dbReference type="HAMAP" id="MF_01454">
    <property type="entry name" value="GTPase_Obg"/>
    <property type="match status" value="1"/>
</dbReference>
<name>A0AAU6PIE7_9GAMM</name>
<reference evidence="11" key="1">
    <citation type="submission" date="2023-10" db="EMBL/GenBank/DDBJ databases">
        <title>The first scallop-associated chemosynthetic bacterial symbiont.</title>
        <authorList>
            <person name="Lin Y.-T."/>
            <person name="Sun J."/>
            <person name="Ip J.C.-H."/>
            <person name="He X."/>
            <person name="Gao Z.-M."/>
            <person name="Perez M."/>
            <person name="Xu T."/>
            <person name="Qian P.-Y."/>
            <person name="Qiu J.-W."/>
        </authorList>
    </citation>
    <scope>NUCLEOTIDE SEQUENCE</scope>
    <source>
        <strain evidence="11">Gill1</strain>
    </source>
</reference>
<dbReference type="SUPFAM" id="SSF52540">
    <property type="entry name" value="P-loop containing nucleoside triphosphate hydrolases"/>
    <property type="match status" value="1"/>
</dbReference>
<dbReference type="FunFam" id="2.70.210.12:FF:000001">
    <property type="entry name" value="GTPase Obg"/>
    <property type="match status" value="1"/>
</dbReference>
<dbReference type="AlphaFoldDB" id="A0AAU6PIE7"/>
<dbReference type="PANTHER" id="PTHR11702">
    <property type="entry name" value="DEVELOPMENTALLY REGULATED GTP-BINDING PROTEIN-RELATED"/>
    <property type="match status" value="1"/>
</dbReference>
<dbReference type="CDD" id="cd01898">
    <property type="entry name" value="Obg"/>
    <property type="match status" value="1"/>
</dbReference>
<feature type="binding site" evidence="8">
    <location>
        <begin position="166"/>
        <end position="173"/>
    </location>
    <ligand>
        <name>GTP</name>
        <dbReference type="ChEBI" id="CHEBI:37565"/>
    </ligand>
</feature>
<feature type="domain" description="Obg" evidence="10">
    <location>
        <begin position="1"/>
        <end position="159"/>
    </location>
</feature>
<feature type="binding site" evidence="8">
    <location>
        <begin position="313"/>
        <end position="315"/>
    </location>
    <ligand>
        <name>GTP</name>
        <dbReference type="ChEBI" id="CHEBI:37565"/>
    </ligand>
</feature>
<dbReference type="NCBIfam" id="TIGR02729">
    <property type="entry name" value="Obg_CgtA"/>
    <property type="match status" value="1"/>
</dbReference>
<comment type="function">
    <text evidence="8">An essential GTPase which binds GTP, GDP and possibly (p)ppGpp with moderate affinity, with high nucleotide exchange rates and a fairly low GTP hydrolysis rate. Plays a role in control of the cell cycle, stress response, ribosome biogenesis and in those bacteria that undergo differentiation, in morphogenesis control.</text>
</comment>
<evidence type="ECO:0000313" key="11">
    <source>
        <dbReference type="EMBL" id="WXU00797.1"/>
    </source>
</evidence>
<dbReference type="GO" id="GO:0000287">
    <property type="term" value="F:magnesium ion binding"/>
    <property type="evidence" value="ECO:0007669"/>
    <property type="project" value="InterPro"/>
</dbReference>
<dbReference type="Gene3D" id="3.40.50.300">
    <property type="entry name" value="P-loop containing nucleotide triphosphate hydrolases"/>
    <property type="match status" value="1"/>
</dbReference>
<feature type="binding site" evidence="8">
    <location>
        <position position="173"/>
    </location>
    <ligand>
        <name>Mg(2+)</name>
        <dbReference type="ChEBI" id="CHEBI:18420"/>
    </ligand>
</feature>
<keyword evidence="2 8" id="KW-0963">Cytoplasm</keyword>
<evidence type="ECO:0000256" key="5">
    <source>
        <dbReference type="ARBA" id="ARBA00022801"/>
    </source>
</evidence>
<dbReference type="Pfam" id="PF01926">
    <property type="entry name" value="MMR_HSR1"/>
    <property type="match status" value="1"/>
</dbReference>
<dbReference type="InterPro" id="IPR006073">
    <property type="entry name" value="GTP-bd"/>
</dbReference>
<keyword evidence="6 8" id="KW-0460">Magnesium</keyword>
<comment type="subcellular location">
    <subcellularLocation>
        <location evidence="8">Cytoplasm</location>
    </subcellularLocation>
</comment>